<organism evidence="1 2">
    <name type="scientific">Aspergillus coremiiformis</name>
    <dbReference type="NCBI Taxonomy" id="138285"/>
    <lineage>
        <taxon>Eukaryota</taxon>
        <taxon>Fungi</taxon>
        <taxon>Dikarya</taxon>
        <taxon>Ascomycota</taxon>
        <taxon>Pezizomycotina</taxon>
        <taxon>Eurotiomycetes</taxon>
        <taxon>Eurotiomycetidae</taxon>
        <taxon>Eurotiales</taxon>
        <taxon>Aspergillaceae</taxon>
        <taxon>Aspergillus</taxon>
        <taxon>Aspergillus subgen. Circumdati</taxon>
    </lineage>
</organism>
<gene>
    <name evidence="1" type="ORF">BDV28DRAFT_1543</name>
</gene>
<dbReference type="AlphaFoldDB" id="A0A5N6ZH76"/>
<reference evidence="2" key="1">
    <citation type="submission" date="2019-04" db="EMBL/GenBank/DDBJ databases">
        <title>Friends and foes A comparative genomics studyof 23 Aspergillus species from section Flavi.</title>
        <authorList>
            <consortium name="DOE Joint Genome Institute"/>
            <person name="Kjaerbolling I."/>
            <person name="Vesth T."/>
            <person name="Frisvad J.C."/>
            <person name="Nybo J.L."/>
            <person name="Theobald S."/>
            <person name="Kildgaard S."/>
            <person name="Isbrandt T."/>
            <person name="Kuo A."/>
            <person name="Sato A."/>
            <person name="Lyhne E.K."/>
            <person name="Kogle M.E."/>
            <person name="Wiebenga A."/>
            <person name="Kun R.S."/>
            <person name="Lubbers R.J."/>
            <person name="Makela M.R."/>
            <person name="Barry K."/>
            <person name="Chovatia M."/>
            <person name="Clum A."/>
            <person name="Daum C."/>
            <person name="Haridas S."/>
            <person name="He G."/>
            <person name="LaButti K."/>
            <person name="Lipzen A."/>
            <person name="Mondo S."/>
            <person name="Riley R."/>
            <person name="Salamov A."/>
            <person name="Simmons B.A."/>
            <person name="Magnuson J.K."/>
            <person name="Henrissat B."/>
            <person name="Mortensen U.H."/>
            <person name="Larsen T.O."/>
            <person name="Devries R.P."/>
            <person name="Grigoriev I.V."/>
            <person name="Machida M."/>
            <person name="Baker S.E."/>
            <person name="Andersen M.R."/>
        </authorList>
    </citation>
    <scope>NUCLEOTIDE SEQUENCE [LARGE SCALE GENOMIC DNA]</scope>
    <source>
        <strain evidence="2">CBS 553.77</strain>
    </source>
</reference>
<dbReference type="Proteomes" id="UP000327118">
    <property type="component" value="Unassembled WGS sequence"/>
</dbReference>
<keyword evidence="2" id="KW-1185">Reference proteome</keyword>
<evidence type="ECO:0000313" key="1">
    <source>
        <dbReference type="EMBL" id="KAE8357027.1"/>
    </source>
</evidence>
<proteinExistence type="predicted"/>
<evidence type="ECO:0000313" key="2">
    <source>
        <dbReference type="Proteomes" id="UP000327118"/>
    </source>
</evidence>
<dbReference type="EMBL" id="ML739033">
    <property type="protein sequence ID" value="KAE8357027.1"/>
    <property type="molecule type" value="Genomic_DNA"/>
</dbReference>
<sequence length="105" mass="12478">MRVPRDNIALAFRENHNMIQDEQYSQNGFSRVHSRPGRRKENNALDGGVFTVVYCHHWFQLKIFSLWKYGCSIFQSPIFVRHYPDWARGPAPMKKVPSSRSNRRR</sequence>
<accession>A0A5N6ZH76</accession>
<name>A0A5N6ZH76_9EURO</name>
<protein>
    <submittedName>
        <fullName evidence="1">Uncharacterized protein</fullName>
    </submittedName>
</protein>